<proteinExistence type="predicted"/>
<feature type="compositionally biased region" description="Basic and acidic residues" evidence="1">
    <location>
        <begin position="1"/>
        <end position="12"/>
    </location>
</feature>
<keyword evidence="2" id="KW-0472">Membrane</keyword>
<name>A0AA38VDY7_9PEZI</name>
<accession>A0AA38VDY7</accession>
<feature type="transmembrane region" description="Helical" evidence="2">
    <location>
        <begin position="48"/>
        <end position="72"/>
    </location>
</feature>
<evidence type="ECO:0000313" key="3">
    <source>
        <dbReference type="EMBL" id="KAJ9133298.1"/>
    </source>
</evidence>
<comment type="caution">
    <text evidence="3">The sequence shown here is derived from an EMBL/GenBank/DDBJ whole genome shotgun (WGS) entry which is preliminary data.</text>
</comment>
<dbReference type="EMBL" id="JANBVO010000051">
    <property type="protein sequence ID" value="KAJ9133298.1"/>
    <property type="molecule type" value="Genomic_DNA"/>
</dbReference>
<keyword evidence="4" id="KW-1185">Reference proteome</keyword>
<protein>
    <submittedName>
        <fullName evidence="3">Stress response protein</fullName>
    </submittedName>
</protein>
<feature type="transmembrane region" description="Helical" evidence="2">
    <location>
        <begin position="103"/>
        <end position="127"/>
    </location>
</feature>
<keyword evidence="2" id="KW-0812">Transmembrane</keyword>
<dbReference type="Proteomes" id="UP001174694">
    <property type="component" value="Unassembled WGS sequence"/>
</dbReference>
<reference evidence="3" key="1">
    <citation type="submission" date="2022-07" db="EMBL/GenBank/DDBJ databases">
        <title>Fungi with potential for degradation of polypropylene.</title>
        <authorList>
            <person name="Gostincar C."/>
        </authorList>
    </citation>
    <scope>NUCLEOTIDE SEQUENCE</scope>
    <source>
        <strain evidence="3">EXF-13308</strain>
    </source>
</reference>
<organism evidence="3 4">
    <name type="scientific">Pleurostoma richardsiae</name>
    <dbReference type="NCBI Taxonomy" id="41990"/>
    <lineage>
        <taxon>Eukaryota</taxon>
        <taxon>Fungi</taxon>
        <taxon>Dikarya</taxon>
        <taxon>Ascomycota</taxon>
        <taxon>Pezizomycotina</taxon>
        <taxon>Sordariomycetes</taxon>
        <taxon>Sordariomycetidae</taxon>
        <taxon>Calosphaeriales</taxon>
        <taxon>Pleurostomataceae</taxon>
        <taxon>Pleurostoma</taxon>
    </lineage>
</organism>
<feature type="transmembrane region" description="Helical" evidence="2">
    <location>
        <begin position="546"/>
        <end position="568"/>
    </location>
</feature>
<evidence type="ECO:0000256" key="1">
    <source>
        <dbReference type="SAM" id="MobiDB-lite"/>
    </source>
</evidence>
<feature type="region of interest" description="Disordered" evidence="1">
    <location>
        <begin position="1"/>
        <end position="37"/>
    </location>
</feature>
<keyword evidence="2" id="KW-1133">Transmembrane helix</keyword>
<evidence type="ECO:0000313" key="4">
    <source>
        <dbReference type="Proteomes" id="UP001174694"/>
    </source>
</evidence>
<evidence type="ECO:0000256" key="2">
    <source>
        <dbReference type="SAM" id="Phobius"/>
    </source>
</evidence>
<sequence length="614" mass="67579">MAVTHDELKPTGESKPPVSTDAQSVSQVQPQVNNSPLQSKSKQRFRWFSAWCILLAHALVCVAVALAIALAVNGYQALDNQSATHAEYVDGTLVLRVSDVTTLVSAALVVVKLFVSWWTTLAVYACARHLYPDEERQAADQRASTDINEAGPSCDKADKAFMLRWKLPSWFKPPFRIPDGPGRWRISFALVLGVAQVLIPPLLSGAINWTSITVPLKNTPAAVPAVSPQANFSGWYWYNYPYTGSNYGLDRRPSVRKAAGYGSLAWSDRTTVSANGTSLTGNGCRHVVTNNNAVGPNSTLLNAVLPCIKVNNIQWYTPSNEPSRTQTNLVLDASSLSIVNDDLFFYYNPGVAVAYDPNNLWNNSQATSVKPEPVLFAGQQTLWMMIQRQPWHTPPCTNMDPTIFGSVDSLPYYNYSTGDKVNSNCYFFALVDYTAGVTVSPRSTYHSSRVVEDQTPLEEVVFEPNPWVQESLWLLPDLMTMIAVMNSSLLPTYDNIDGYVEALLRQAYLAAWDMYHDSFDEDQISVTYTALPGVSRQLASISAARVYGWLSICLLMTVTGALLLANVLTGWDLQPSDRELRQGKDDGKSAGRSIISALLGLCGDPVTEWFGGLK</sequence>
<feature type="compositionally biased region" description="Low complexity" evidence="1">
    <location>
        <begin position="23"/>
        <end position="36"/>
    </location>
</feature>
<dbReference type="AlphaFoldDB" id="A0AA38VDY7"/>
<gene>
    <name evidence="3" type="ORF">NKR23_g10892</name>
</gene>